<dbReference type="Gene3D" id="3.20.20.300">
    <property type="entry name" value="Glycoside hydrolase, family 3, N-terminal domain"/>
    <property type="match status" value="1"/>
</dbReference>
<dbReference type="PANTHER" id="PTHR30480">
    <property type="entry name" value="BETA-HEXOSAMINIDASE-RELATED"/>
    <property type="match status" value="1"/>
</dbReference>
<evidence type="ECO:0000256" key="6">
    <source>
        <dbReference type="SAM" id="MobiDB-lite"/>
    </source>
</evidence>
<organism evidence="8 9">
    <name type="scientific">Nocardioides turkmenicus</name>
    <dbReference type="NCBI Taxonomy" id="2711220"/>
    <lineage>
        <taxon>Bacteria</taxon>
        <taxon>Bacillati</taxon>
        <taxon>Actinomycetota</taxon>
        <taxon>Actinomycetes</taxon>
        <taxon>Propionibacteriales</taxon>
        <taxon>Nocardioidaceae</taxon>
        <taxon>Nocardioides</taxon>
    </lineage>
</organism>
<dbReference type="EMBL" id="JAALAA010000001">
    <property type="protein sequence ID" value="NGN91402.1"/>
    <property type="molecule type" value="Genomic_DNA"/>
</dbReference>
<evidence type="ECO:0000313" key="8">
    <source>
        <dbReference type="EMBL" id="NGN91402.1"/>
    </source>
</evidence>
<feature type="region of interest" description="Disordered" evidence="6">
    <location>
        <begin position="44"/>
        <end position="77"/>
    </location>
</feature>
<dbReference type="GO" id="GO:0004563">
    <property type="term" value="F:beta-N-acetylhexosaminidase activity"/>
    <property type="evidence" value="ECO:0007669"/>
    <property type="project" value="UniProtKB-EC"/>
</dbReference>
<protein>
    <recommendedName>
        <fullName evidence="3">beta-N-acetylhexosaminidase</fullName>
        <ecNumber evidence="3">3.2.1.52</ecNumber>
    </recommendedName>
</protein>
<accession>A0A6M1QVP4</accession>
<comment type="similarity">
    <text evidence="2">Belongs to the glycosyl hydrolase 3 family.</text>
</comment>
<dbReference type="GO" id="GO:0005975">
    <property type="term" value="P:carbohydrate metabolic process"/>
    <property type="evidence" value="ECO:0007669"/>
    <property type="project" value="InterPro"/>
</dbReference>
<dbReference type="GO" id="GO:0009254">
    <property type="term" value="P:peptidoglycan turnover"/>
    <property type="evidence" value="ECO:0007669"/>
    <property type="project" value="TreeGrafter"/>
</dbReference>
<dbReference type="InterPro" id="IPR050226">
    <property type="entry name" value="NagZ_Beta-hexosaminidase"/>
</dbReference>
<dbReference type="SUPFAM" id="SSF51445">
    <property type="entry name" value="(Trans)glycosidases"/>
    <property type="match status" value="1"/>
</dbReference>
<evidence type="ECO:0000259" key="7">
    <source>
        <dbReference type="Pfam" id="PF00933"/>
    </source>
</evidence>
<evidence type="ECO:0000256" key="4">
    <source>
        <dbReference type="ARBA" id="ARBA00022801"/>
    </source>
</evidence>
<comment type="caution">
    <text evidence="8">The sequence shown here is derived from an EMBL/GenBank/DDBJ whole genome shotgun (WGS) entry which is preliminary data.</text>
</comment>
<sequence length="449" mass="46608">MTGGKHTDSEDLPRRSRRWMRPVVAGAVLALAAGAGAAAVTVGMPTRSEVEPNRPAAATTKADPTKDTTPLPWGPTRGELATARELVAGWDEKQLAGQVIVGRYHGTDPAKAAKMVRKLHLAGVSVTGENVVDEAQVRETTAAVSRAVAADGRTFPAVIGVDQEGGVVSHLRGVATEFPEFARAGDAIETKPRKGVAATTEAARTTALELRDLGFTWAFAPVADVTVGATDPTIGSRSPSEDPRVAATAVSAAVQGYNEAGLVSTTKHFPGHGAVTGDTHLGLQELDFGMKKLKRRDLVPFDAAVDAGAPAVMISHVDVKAVAPGKPASMAAPIYDLLRDDLDFDGIAVTDSLGMGAVTTTTKKPSVAALEAGADLLLMPANSKAAHRSVVKALRSGRLDRDRVEDAAAKVVAMQLWQQRTAGAVPVPGDVRERAEQASRGLSEAASDG</sequence>
<dbReference type="InterPro" id="IPR017853">
    <property type="entry name" value="GH"/>
</dbReference>
<keyword evidence="4" id="KW-0378">Hydrolase</keyword>
<dbReference type="EC" id="3.2.1.52" evidence="3"/>
<evidence type="ECO:0000256" key="1">
    <source>
        <dbReference type="ARBA" id="ARBA00001231"/>
    </source>
</evidence>
<evidence type="ECO:0000256" key="3">
    <source>
        <dbReference type="ARBA" id="ARBA00012663"/>
    </source>
</evidence>
<proteinExistence type="inferred from homology"/>
<dbReference type="InterPro" id="IPR001764">
    <property type="entry name" value="Glyco_hydro_3_N"/>
</dbReference>
<name>A0A6M1QVP4_9ACTN</name>
<comment type="catalytic activity">
    <reaction evidence="1">
        <text>Hydrolysis of terminal non-reducing N-acetyl-D-hexosamine residues in N-acetyl-beta-D-hexosaminides.</text>
        <dbReference type="EC" id="3.2.1.52"/>
    </reaction>
</comment>
<dbReference type="InterPro" id="IPR036962">
    <property type="entry name" value="Glyco_hydro_3_N_sf"/>
</dbReference>
<keyword evidence="5" id="KW-0326">Glycosidase</keyword>
<keyword evidence="9" id="KW-1185">Reference proteome</keyword>
<evidence type="ECO:0000256" key="5">
    <source>
        <dbReference type="ARBA" id="ARBA00023295"/>
    </source>
</evidence>
<evidence type="ECO:0000256" key="2">
    <source>
        <dbReference type="ARBA" id="ARBA00005336"/>
    </source>
</evidence>
<feature type="region of interest" description="Disordered" evidence="6">
    <location>
        <begin position="423"/>
        <end position="449"/>
    </location>
</feature>
<evidence type="ECO:0000313" key="9">
    <source>
        <dbReference type="Proteomes" id="UP000483261"/>
    </source>
</evidence>
<gene>
    <name evidence="8" type="ORF">G5C66_01440</name>
</gene>
<dbReference type="PANTHER" id="PTHR30480:SF13">
    <property type="entry name" value="BETA-HEXOSAMINIDASE"/>
    <property type="match status" value="1"/>
</dbReference>
<dbReference type="Pfam" id="PF00933">
    <property type="entry name" value="Glyco_hydro_3"/>
    <property type="match status" value="1"/>
</dbReference>
<dbReference type="AlphaFoldDB" id="A0A6M1QVP4"/>
<reference evidence="8 9" key="1">
    <citation type="submission" date="2020-02" db="EMBL/GenBank/DDBJ databases">
        <title>Whole-genome analyses of novel actinobacteria.</title>
        <authorList>
            <person name="Sahin N."/>
        </authorList>
    </citation>
    <scope>NUCLEOTIDE SEQUENCE [LARGE SCALE GENOMIC DNA]</scope>
    <source>
        <strain evidence="8 9">KC13</strain>
    </source>
</reference>
<dbReference type="Proteomes" id="UP000483261">
    <property type="component" value="Unassembled WGS sequence"/>
</dbReference>
<feature type="domain" description="Glycoside hydrolase family 3 N-terminal" evidence="7">
    <location>
        <begin position="108"/>
        <end position="412"/>
    </location>
</feature>
<feature type="compositionally biased region" description="Low complexity" evidence="6">
    <location>
        <begin position="55"/>
        <end position="70"/>
    </location>
</feature>